<organism evidence="2 3">
    <name type="scientific">Paraburkholderia ultramafica</name>
    <dbReference type="NCBI Taxonomy" id="1544867"/>
    <lineage>
        <taxon>Bacteria</taxon>
        <taxon>Pseudomonadati</taxon>
        <taxon>Pseudomonadota</taxon>
        <taxon>Betaproteobacteria</taxon>
        <taxon>Burkholderiales</taxon>
        <taxon>Burkholderiaceae</taxon>
        <taxon>Paraburkholderia</taxon>
    </lineage>
</organism>
<evidence type="ECO:0000313" key="2">
    <source>
        <dbReference type="EMBL" id="CAB3776228.1"/>
    </source>
</evidence>
<dbReference type="AlphaFoldDB" id="A0A6S7BXJ2"/>
<dbReference type="Proteomes" id="UP000494365">
    <property type="component" value="Unassembled WGS sequence"/>
</dbReference>
<evidence type="ECO:0000256" key="1">
    <source>
        <dbReference type="SAM" id="MobiDB-lite"/>
    </source>
</evidence>
<keyword evidence="3" id="KW-1185">Reference proteome</keyword>
<protein>
    <submittedName>
        <fullName evidence="2">Uncharacterized protein</fullName>
    </submittedName>
</protein>
<name>A0A6S7BXJ2_9BURK</name>
<dbReference type="EMBL" id="CADIKK010000001">
    <property type="protein sequence ID" value="CAB3776228.1"/>
    <property type="molecule type" value="Genomic_DNA"/>
</dbReference>
<gene>
    <name evidence="2" type="ORF">LMG28614_00172</name>
</gene>
<accession>A0A6S7BXJ2</accession>
<sequence length="88" mass="9764">MVMLDKRRHLETVQTVFGQGEWLTEGRIGAHDIMASDNARAEGDRRATTRAASSGCRNRDPIKPPLGRPVRRHRANPDVIIRHAAGNA</sequence>
<dbReference type="RefSeq" id="WP_175147686.1">
    <property type="nucleotide sequence ID" value="NZ_CADIKK010000001.1"/>
</dbReference>
<evidence type="ECO:0000313" key="3">
    <source>
        <dbReference type="Proteomes" id="UP000494365"/>
    </source>
</evidence>
<reference evidence="2 3" key="1">
    <citation type="submission" date="2020-04" db="EMBL/GenBank/DDBJ databases">
        <authorList>
            <person name="De Canck E."/>
        </authorList>
    </citation>
    <scope>NUCLEOTIDE SEQUENCE [LARGE SCALE GENOMIC DNA]</scope>
    <source>
        <strain evidence="2 3">LMG 28614</strain>
    </source>
</reference>
<proteinExistence type="predicted"/>
<feature type="region of interest" description="Disordered" evidence="1">
    <location>
        <begin position="39"/>
        <end position="77"/>
    </location>
</feature>